<dbReference type="AlphaFoldDB" id="A0A196S8N1"/>
<name>A0A196S8N1_BLAHN</name>
<keyword evidence="2 4" id="KW-0689">Ribosomal protein</keyword>
<dbReference type="PANTHER" id="PTHR21569">
    <property type="entry name" value="RIBOSOMAL PROTEIN S9"/>
    <property type="match status" value="1"/>
</dbReference>
<dbReference type="InterPro" id="IPR020568">
    <property type="entry name" value="Ribosomal_Su5_D2-typ_SF"/>
</dbReference>
<comment type="similarity">
    <text evidence="1">Belongs to the universal ribosomal protein uS9 family.</text>
</comment>
<dbReference type="GO" id="GO:0003735">
    <property type="term" value="F:structural constituent of ribosome"/>
    <property type="evidence" value="ECO:0007669"/>
    <property type="project" value="InterPro"/>
</dbReference>
<evidence type="ECO:0000313" key="4">
    <source>
        <dbReference type="EMBL" id="OAO12447.1"/>
    </source>
</evidence>
<evidence type="ECO:0000256" key="2">
    <source>
        <dbReference type="ARBA" id="ARBA00022980"/>
    </source>
</evidence>
<dbReference type="GO" id="GO:0000462">
    <property type="term" value="P:maturation of SSU-rRNA from tricistronic rRNA transcript (SSU-rRNA, 5.8S rRNA, LSU-rRNA)"/>
    <property type="evidence" value="ECO:0007669"/>
    <property type="project" value="TreeGrafter"/>
</dbReference>
<evidence type="ECO:0000313" key="5">
    <source>
        <dbReference type="Proteomes" id="UP000078348"/>
    </source>
</evidence>
<dbReference type="InterPro" id="IPR000754">
    <property type="entry name" value="Ribosomal_uS9"/>
</dbReference>
<proteinExistence type="inferred from homology"/>
<dbReference type="STRING" id="478820.A0A196S8N1"/>
<gene>
    <name evidence="4" type="ORF">AV274_5914</name>
</gene>
<dbReference type="EMBL" id="LXWW01000544">
    <property type="protein sequence ID" value="OAO12447.1"/>
    <property type="molecule type" value="Genomic_DNA"/>
</dbReference>
<keyword evidence="5" id="KW-1185">Reference proteome</keyword>
<dbReference type="Proteomes" id="UP000078348">
    <property type="component" value="Unassembled WGS sequence"/>
</dbReference>
<accession>A0A196S8N1</accession>
<feature type="non-terminal residue" evidence="4">
    <location>
        <position position="90"/>
    </location>
</feature>
<dbReference type="PANTHER" id="PTHR21569:SF16">
    <property type="entry name" value="RIBOSOMAL PROTEIN S16"/>
    <property type="match status" value="1"/>
</dbReference>
<evidence type="ECO:0000256" key="3">
    <source>
        <dbReference type="ARBA" id="ARBA00023274"/>
    </source>
</evidence>
<reference evidence="4 5" key="1">
    <citation type="submission" date="2016-05" db="EMBL/GenBank/DDBJ databases">
        <title>Nuclear genome of Blastocystis sp. subtype 1 NandII.</title>
        <authorList>
            <person name="Gentekaki E."/>
            <person name="Curtis B."/>
            <person name="Stairs C."/>
            <person name="Eme L."/>
            <person name="Herman E."/>
            <person name="Klimes V."/>
            <person name="Arias M.C."/>
            <person name="Elias M."/>
            <person name="Hilliou F."/>
            <person name="Klute M."/>
            <person name="Malik S.-B."/>
            <person name="Pightling A."/>
            <person name="Rachubinski R."/>
            <person name="Salas D."/>
            <person name="Schlacht A."/>
            <person name="Suga H."/>
            <person name="Archibald J."/>
            <person name="Ball S.G."/>
            <person name="Clark G."/>
            <person name="Dacks J."/>
            <person name="Van Der Giezen M."/>
            <person name="Tsaousis A."/>
            <person name="Roger A."/>
        </authorList>
    </citation>
    <scope>NUCLEOTIDE SEQUENCE [LARGE SCALE GENOMIC DNA]</scope>
    <source>
        <strain evidence="5">ATCC 50177 / NandII</strain>
    </source>
</reference>
<dbReference type="GO" id="GO:0022627">
    <property type="term" value="C:cytosolic small ribosomal subunit"/>
    <property type="evidence" value="ECO:0007669"/>
    <property type="project" value="TreeGrafter"/>
</dbReference>
<keyword evidence="3" id="KW-0687">Ribonucleoprotein</keyword>
<dbReference type="GO" id="GO:0006412">
    <property type="term" value="P:translation"/>
    <property type="evidence" value="ECO:0007669"/>
    <property type="project" value="InterPro"/>
</dbReference>
<protein>
    <submittedName>
        <fullName evidence="4">40S ribosomal protein S16</fullName>
    </submittedName>
</protein>
<dbReference type="SUPFAM" id="SSF54211">
    <property type="entry name" value="Ribosomal protein S5 domain 2-like"/>
    <property type="match status" value="1"/>
</dbReference>
<sequence>MSSEQAKPSVQAFGRKVCFLSELRKTAIAVAHCKYGHGVMKLNGQPIDVMQPECMRMKAIEPVLLLGAERFANLDIRITVKGGGRVAQIY</sequence>
<organism evidence="4 5">
    <name type="scientific">Blastocystis sp. subtype 1 (strain ATCC 50177 / NandII)</name>
    <dbReference type="NCBI Taxonomy" id="478820"/>
    <lineage>
        <taxon>Eukaryota</taxon>
        <taxon>Sar</taxon>
        <taxon>Stramenopiles</taxon>
        <taxon>Bigyra</taxon>
        <taxon>Opalozoa</taxon>
        <taxon>Opalinata</taxon>
        <taxon>Blastocystidae</taxon>
        <taxon>Blastocystis</taxon>
    </lineage>
</organism>
<dbReference type="Pfam" id="PF00380">
    <property type="entry name" value="Ribosomal_S9"/>
    <property type="match status" value="1"/>
</dbReference>
<evidence type="ECO:0000256" key="1">
    <source>
        <dbReference type="ARBA" id="ARBA00005251"/>
    </source>
</evidence>
<dbReference type="Gene3D" id="3.30.230.10">
    <property type="match status" value="1"/>
</dbReference>
<dbReference type="InterPro" id="IPR014721">
    <property type="entry name" value="Ribsml_uS5_D2-typ_fold_subgr"/>
</dbReference>
<dbReference type="OrthoDB" id="186964at2759"/>
<dbReference type="GO" id="GO:0003723">
    <property type="term" value="F:RNA binding"/>
    <property type="evidence" value="ECO:0007669"/>
    <property type="project" value="TreeGrafter"/>
</dbReference>
<comment type="caution">
    <text evidence="4">The sequence shown here is derived from an EMBL/GenBank/DDBJ whole genome shotgun (WGS) entry which is preliminary data.</text>
</comment>